<dbReference type="STRING" id="645134.A0A0L0HE97"/>
<organism evidence="3 4">
    <name type="scientific">Spizellomyces punctatus (strain DAOM BR117)</name>
    <dbReference type="NCBI Taxonomy" id="645134"/>
    <lineage>
        <taxon>Eukaryota</taxon>
        <taxon>Fungi</taxon>
        <taxon>Fungi incertae sedis</taxon>
        <taxon>Chytridiomycota</taxon>
        <taxon>Chytridiomycota incertae sedis</taxon>
        <taxon>Chytridiomycetes</taxon>
        <taxon>Spizellomycetales</taxon>
        <taxon>Spizellomycetaceae</taxon>
        <taxon>Spizellomyces</taxon>
    </lineage>
</organism>
<dbReference type="GeneID" id="27689034"/>
<dbReference type="PANTHER" id="PTHR39394">
    <property type="entry name" value="YALI0E31793P"/>
    <property type="match status" value="1"/>
</dbReference>
<gene>
    <name evidence="3" type="ORF">SPPG_05673</name>
</gene>
<protein>
    <recommendedName>
        <fullName evidence="2">DnaJ homologue subfamily C member 28 conserved domain-containing protein</fullName>
    </recommendedName>
</protein>
<name>A0A0L0HE97_SPIPD</name>
<sequence>MSPVKKDIHSGPSNFLTPKQSEKSDGFQEKLTPLPNVVDTTFSEPNPPKPQDSEQIDPPAREFYTADMHSSVLNNLFGQALKLLHVAAAFAPAAFVKNPGAALKNGAGSGAGVRGGQGGMSTNNLKTFLLQQRQKTRAGSADNPTTSSVPVVNRRFLEGTGGPPIRNKKVQMLRVMHAKEDAEMYKQPVGQLWTDYFAVRPTTMSGWNSVIEERIALARRNGEFDNLQGRGKPLDLDADDHKNPFITPTEFFMHRMIKAQGHVPPWIDLGKEIEEDIEKMRAELRDVWRTYVEGVTNVSNGKKTYFEEKGRKWAELRCSEINAKIRRFNVEAPRGIPQKFQVDVNDELLKGAGSMPVSC</sequence>
<dbReference type="PANTHER" id="PTHR39394:SF1">
    <property type="entry name" value="DNAJ HOMOLOGUE SUBFAMILY C MEMBER 28 CONSERVED DOMAIN-CONTAINING PROTEIN"/>
    <property type="match status" value="1"/>
</dbReference>
<dbReference type="Proteomes" id="UP000053201">
    <property type="component" value="Unassembled WGS sequence"/>
</dbReference>
<dbReference type="EMBL" id="KQ257458">
    <property type="protein sequence ID" value="KNC99432.1"/>
    <property type="molecule type" value="Genomic_DNA"/>
</dbReference>
<feature type="domain" description="DnaJ homologue subfamily C member 28 conserved" evidence="2">
    <location>
        <begin position="211"/>
        <end position="281"/>
    </location>
</feature>
<evidence type="ECO:0000256" key="1">
    <source>
        <dbReference type="SAM" id="MobiDB-lite"/>
    </source>
</evidence>
<evidence type="ECO:0000313" key="4">
    <source>
        <dbReference type="Proteomes" id="UP000053201"/>
    </source>
</evidence>
<proteinExistence type="predicted"/>
<dbReference type="AlphaFoldDB" id="A0A0L0HE97"/>
<dbReference type="RefSeq" id="XP_016607472.1">
    <property type="nucleotide sequence ID" value="XM_016753883.1"/>
</dbReference>
<dbReference type="InParanoid" id="A0A0L0HE97"/>
<reference evidence="3 4" key="1">
    <citation type="submission" date="2009-08" db="EMBL/GenBank/DDBJ databases">
        <title>The Genome Sequence of Spizellomyces punctatus strain DAOM BR117.</title>
        <authorList>
            <consortium name="The Broad Institute Genome Sequencing Platform"/>
            <person name="Russ C."/>
            <person name="Cuomo C."/>
            <person name="Shea T."/>
            <person name="Young S.K."/>
            <person name="Zeng Q."/>
            <person name="Koehrsen M."/>
            <person name="Haas B."/>
            <person name="Borodovsky M."/>
            <person name="Guigo R."/>
            <person name="Alvarado L."/>
            <person name="Berlin A."/>
            <person name="Bochicchio J."/>
            <person name="Borenstein D."/>
            <person name="Chapman S."/>
            <person name="Chen Z."/>
            <person name="Engels R."/>
            <person name="Freedman E."/>
            <person name="Gellesch M."/>
            <person name="Goldberg J."/>
            <person name="Griggs A."/>
            <person name="Gujja S."/>
            <person name="Heiman D."/>
            <person name="Hepburn T."/>
            <person name="Howarth C."/>
            <person name="Jen D."/>
            <person name="Larson L."/>
            <person name="Lewis B."/>
            <person name="Mehta T."/>
            <person name="Park D."/>
            <person name="Pearson M."/>
            <person name="Roberts A."/>
            <person name="Saif S."/>
            <person name="Shenoy N."/>
            <person name="Sisk P."/>
            <person name="Stolte C."/>
            <person name="Sykes S."/>
            <person name="Thomson T."/>
            <person name="Walk T."/>
            <person name="White J."/>
            <person name="Yandava C."/>
            <person name="Burger G."/>
            <person name="Gray M.W."/>
            <person name="Holland P.W.H."/>
            <person name="King N."/>
            <person name="Lang F.B.F."/>
            <person name="Roger A.J."/>
            <person name="Ruiz-Trillo I."/>
            <person name="Lander E."/>
            <person name="Nusbaum C."/>
        </authorList>
    </citation>
    <scope>NUCLEOTIDE SEQUENCE [LARGE SCALE GENOMIC DNA]</scope>
    <source>
        <strain evidence="3 4">DAOM BR117</strain>
    </source>
</reference>
<dbReference type="Pfam" id="PF09350">
    <property type="entry name" value="DJC28_CD"/>
    <property type="match status" value="1"/>
</dbReference>
<evidence type="ECO:0000313" key="3">
    <source>
        <dbReference type="EMBL" id="KNC99432.1"/>
    </source>
</evidence>
<dbReference type="OrthoDB" id="547796at2759"/>
<accession>A0A0L0HE97</accession>
<keyword evidence="4" id="KW-1185">Reference proteome</keyword>
<dbReference type="InterPro" id="IPR018961">
    <property type="entry name" value="DnaJ_homolog_subfam-C_membr-28"/>
</dbReference>
<feature type="region of interest" description="Disordered" evidence="1">
    <location>
        <begin position="1"/>
        <end position="57"/>
    </location>
</feature>
<evidence type="ECO:0000259" key="2">
    <source>
        <dbReference type="Pfam" id="PF09350"/>
    </source>
</evidence>
<dbReference type="VEuPathDB" id="FungiDB:SPPG_05673"/>
<dbReference type="eggNOG" id="KOG0568">
    <property type="taxonomic scope" value="Eukaryota"/>
</dbReference>